<evidence type="ECO:0000313" key="4">
    <source>
        <dbReference type="EMBL" id="RNI28864.1"/>
    </source>
</evidence>
<accession>A0A3M9MTL0</accession>
<dbReference type="PANTHER" id="PTHR35841">
    <property type="entry name" value="PHOSPHONATES-BINDING PERIPLASMIC PROTEIN"/>
    <property type="match status" value="1"/>
</dbReference>
<dbReference type="SUPFAM" id="SSF53850">
    <property type="entry name" value="Periplasmic binding protein-like II"/>
    <property type="match status" value="1"/>
</dbReference>
<evidence type="ECO:0000256" key="1">
    <source>
        <dbReference type="ARBA" id="ARBA00007162"/>
    </source>
</evidence>
<dbReference type="RefSeq" id="WP_123126720.1">
    <property type="nucleotide sequence ID" value="NZ_RJJD01000004.1"/>
</dbReference>
<dbReference type="GO" id="GO:0055085">
    <property type="term" value="P:transmembrane transport"/>
    <property type="evidence" value="ECO:0007669"/>
    <property type="project" value="InterPro"/>
</dbReference>
<dbReference type="Pfam" id="PF12974">
    <property type="entry name" value="Phosphonate-bd"/>
    <property type="match status" value="1"/>
</dbReference>
<evidence type="ECO:0000256" key="2">
    <source>
        <dbReference type="ARBA" id="ARBA00022729"/>
    </source>
</evidence>
<dbReference type="Proteomes" id="UP000272117">
    <property type="component" value="Unassembled WGS sequence"/>
</dbReference>
<dbReference type="Gene3D" id="3.40.190.10">
    <property type="entry name" value="Periplasmic binding protein-like II"/>
    <property type="match status" value="2"/>
</dbReference>
<keyword evidence="2 3" id="KW-0732">Signal</keyword>
<proteinExistence type="inferred from homology"/>
<feature type="chain" id="PRO_5018324772" evidence="3">
    <location>
        <begin position="21"/>
        <end position="294"/>
    </location>
</feature>
<dbReference type="NCBIfam" id="TIGR01098">
    <property type="entry name" value="3A0109s03R"/>
    <property type="match status" value="1"/>
</dbReference>
<sequence length="294" mass="32154">MKPLLLFFLFCAVFCKTAQSQPSAQKPTLVLATYPYDQNNRLENLQPLAHHLEQTLQQAVRAVSYPTVSALLAAIRAREVDVALVNTYGFLLLSTDTVPVVRPLASLVVPEGQTTYQACLFSSRSSGIQSMEDLRERAAKTRIVLAGENSTSGNYAQRQFLQQARVGALEKAFAEVQYAQSHAQVIQLVNAGLAEVGACGLNELRHQLQNWQVHPEEINVLWTSGQIPLGPVVVQETMPQATQKKIQQALTQLHVQNPAAFKSVLEGWTEAGGASNFRACAPGPFSMDLKKSAN</sequence>
<comment type="caution">
    <text evidence="4">The sequence shown here is derived from an EMBL/GenBank/DDBJ whole genome shotgun (WGS) entry which is preliminary data.</text>
</comment>
<feature type="signal peptide" evidence="3">
    <location>
        <begin position="1"/>
        <end position="20"/>
    </location>
</feature>
<dbReference type="OrthoDB" id="9781943at2"/>
<dbReference type="EMBL" id="RJJD01000004">
    <property type="protein sequence ID" value="RNI28864.1"/>
    <property type="molecule type" value="Genomic_DNA"/>
</dbReference>
<evidence type="ECO:0000313" key="5">
    <source>
        <dbReference type="Proteomes" id="UP000272117"/>
    </source>
</evidence>
<evidence type="ECO:0000256" key="3">
    <source>
        <dbReference type="SAM" id="SignalP"/>
    </source>
</evidence>
<dbReference type="GO" id="GO:0043190">
    <property type="term" value="C:ATP-binding cassette (ABC) transporter complex"/>
    <property type="evidence" value="ECO:0007669"/>
    <property type="project" value="InterPro"/>
</dbReference>
<protein>
    <submittedName>
        <fullName evidence="4">Phosphate/phosphite/phosphonate ABC transporter substrate-binding protein</fullName>
    </submittedName>
</protein>
<dbReference type="AlphaFoldDB" id="A0A3M9MTL0"/>
<dbReference type="PANTHER" id="PTHR35841:SF1">
    <property type="entry name" value="PHOSPHONATES-BINDING PERIPLASMIC PROTEIN"/>
    <property type="match status" value="1"/>
</dbReference>
<reference evidence="4 5" key="1">
    <citation type="submission" date="2018-11" db="EMBL/GenBank/DDBJ databases">
        <title>Rufibacter latericius sp. nov., isolated from water in Baiyang Lake.</title>
        <authorList>
            <person name="Yang Y."/>
        </authorList>
    </citation>
    <scope>NUCLEOTIDE SEQUENCE [LARGE SCALE GENOMIC DNA]</scope>
    <source>
        <strain evidence="4 5">R-22-1c-1</strain>
    </source>
</reference>
<keyword evidence="5" id="KW-1185">Reference proteome</keyword>
<name>A0A3M9MTL0_9BACT</name>
<comment type="similarity">
    <text evidence="1">Belongs to the phosphate/phosphite/phosphonate binding protein family.</text>
</comment>
<organism evidence="4 5">
    <name type="scientific">Rufibacter latericius</name>
    <dbReference type="NCBI Taxonomy" id="2487040"/>
    <lineage>
        <taxon>Bacteria</taxon>
        <taxon>Pseudomonadati</taxon>
        <taxon>Bacteroidota</taxon>
        <taxon>Cytophagia</taxon>
        <taxon>Cytophagales</taxon>
        <taxon>Hymenobacteraceae</taxon>
        <taxon>Rufibacter</taxon>
    </lineage>
</organism>
<dbReference type="InterPro" id="IPR005770">
    <property type="entry name" value="PhnD"/>
</dbReference>
<gene>
    <name evidence="4" type="ORF">EFB08_09580</name>
</gene>